<feature type="compositionally biased region" description="Basic and acidic residues" evidence="3">
    <location>
        <begin position="236"/>
        <end position="247"/>
    </location>
</feature>
<dbReference type="OrthoDB" id="5588096at2759"/>
<gene>
    <name evidence="5" type="ORF">FA13DRAFT_1786574</name>
</gene>
<dbReference type="InterPro" id="IPR022018">
    <property type="entry name" value="GIT1_C"/>
</dbReference>
<dbReference type="Proteomes" id="UP000298030">
    <property type="component" value="Unassembled WGS sequence"/>
</dbReference>
<name>A0A4Y7TV59_COPMI</name>
<feature type="compositionally biased region" description="Polar residues" evidence="3">
    <location>
        <begin position="179"/>
        <end position="194"/>
    </location>
</feature>
<keyword evidence="1" id="KW-0677">Repeat</keyword>
<feature type="compositionally biased region" description="Polar residues" evidence="3">
    <location>
        <begin position="290"/>
        <end position="301"/>
    </location>
</feature>
<dbReference type="PANTHER" id="PTHR21601:SF0">
    <property type="entry name" value="PROTEIN SPA2-RELATED"/>
    <property type="match status" value="1"/>
</dbReference>
<dbReference type="InterPro" id="IPR039892">
    <property type="entry name" value="Spa2/Sph1"/>
</dbReference>
<dbReference type="PANTHER" id="PTHR21601">
    <property type="entry name" value="SPA2 PROTEIN"/>
    <property type="match status" value="1"/>
</dbReference>
<dbReference type="GO" id="GO:0005826">
    <property type="term" value="C:actomyosin contractile ring"/>
    <property type="evidence" value="ECO:0007669"/>
    <property type="project" value="TreeGrafter"/>
</dbReference>
<dbReference type="GO" id="GO:1902716">
    <property type="term" value="C:cell cortex of growing cell tip"/>
    <property type="evidence" value="ECO:0007669"/>
    <property type="project" value="TreeGrafter"/>
</dbReference>
<feature type="compositionally biased region" description="Gly residues" evidence="3">
    <location>
        <begin position="202"/>
        <end position="214"/>
    </location>
</feature>
<dbReference type="InterPro" id="IPR056439">
    <property type="entry name" value="VBS_C3G9"/>
</dbReference>
<feature type="compositionally biased region" description="Basic and acidic residues" evidence="3">
    <location>
        <begin position="270"/>
        <end position="288"/>
    </location>
</feature>
<dbReference type="Pfam" id="PF08518">
    <property type="entry name" value="GIT_SHD"/>
    <property type="match status" value="2"/>
</dbReference>
<protein>
    <recommendedName>
        <fullName evidence="4">GIT Spa2 homology (SHD) domain-containing protein</fullName>
    </recommendedName>
</protein>
<accession>A0A4Y7TV59</accession>
<feature type="coiled-coil region" evidence="2">
    <location>
        <begin position="446"/>
        <end position="627"/>
    </location>
</feature>
<dbReference type="STRING" id="71717.A0A4Y7TV59"/>
<reference evidence="5 6" key="1">
    <citation type="journal article" date="2019" name="Nat. Ecol. Evol.">
        <title>Megaphylogeny resolves global patterns of mushroom evolution.</title>
        <authorList>
            <person name="Varga T."/>
            <person name="Krizsan K."/>
            <person name="Foldi C."/>
            <person name="Dima B."/>
            <person name="Sanchez-Garcia M."/>
            <person name="Sanchez-Ramirez S."/>
            <person name="Szollosi G.J."/>
            <person name="Szarkandi J.G."/>
            <person name="Papp V."/>
            <person name="Albert L."/>
            <person name="Andreopoulos W."/>
            <person name="Angelini C."/>
            <person name="Antonin V."/>
            <person name="Barry K.W."/>
            <person name="Bougher N.L."/>
            <person name="Buchanan P."/>
            <person name="Buyck B."/>
            <person name="Bense V."/>
            <person name="Catcheside P."/>
            <person name="Chovatia M."/>
            <person name="Cooper J."/>
            <person name="Damon W."/>
            <person name="Desjardin D."/>
            <person name="Finy P."/>
            <person name="Geml J."/>
            <person name="Haridas S."/>
            <person name="Hughes K."/>
            <person name="Justo A."/>
            <person name="Karasinski D."/>
            <person name="Kautmanova I."/>
            <person name="Kiss B."/>
            <person name="Kocsube S."/>
            <person name="Kotiranta H."/>
            <person name="LaButti K.M."/>
            <person name="Lechner B.E."/>
            <person name="Liimatainen K."/>
            <person name="Lipzen A."/>
            <person name="Lukacs Z."/>
            <person name="Mihaltcheva S."/>
            <person name="Morgado L.N."/>
            <person name="Niskanen T."/>
            <person name="Noordeloos M.E."/>
            <person name="Ohm R.A."/>
            <person name="Ortiz-Santana B."/>
            <person name="Ovrebo C."/>
            <person name="Racz N."/>
            <person name="Riley R."/>
            <person name="Savchenko A."/>
            <person name="Shiryaev A."/>
            <person name="Soop K."/>
            <person name="Spirin V."/>
            <person name="Szebenyi C."/>
            <person name="Tomsovsky M."/>
            <person name="Tulloss R.E."/>
            <person name="Uehling J."/>
            <person name="Grigoriev I.V."/>
            <person name="Vagvolgyi C."/>
            <person name="Papp T."/>
            <person name="Martin F.M."/>
            <person name="Miettinen O."/>
            <person name="Hibbett D.S."/>
            <person name="Nagy L.G."/>
        </authorList>
    </citation>
    <scope>NUCLEOTIDE SEQUENCE [LARGE SCALE GENOMIC DNA]</scope>
    <source>
        <strain evidence="5 6">FP101781</strain>
    </source>
</reference>
<evidence type="ECO:0000313" key="6">
    <source>
        <dbReference type="Proteomes" id="UP000298030"/>
    </source>
</evidence>
<feature type="compositionally biased region" description="Polar residues" evidence="3">
    <location>
        <begin position="417"/>
        <end position="426"/>
    </location>
</feature>
<dbReference type="Pfam" id="PF12205">
    <property type="entry name" value="GIT1_C"/>
    <property type="match status" value="1"/>
</dbReference>
<feature type="compositionally biased region" description="Polar residues" evidence="3">
    <location>
        <begin position="802"/>
        <end position="823"/>
    </location>
</feature>
<feature type="region of interest" description="Disordered" evidence="3">
    <location>
        <begin position="1"/>
        <end position="38"/>
    </location>
</feature>
<dbReference type="InterPro" id="IPR013724">
    <property type="entry name" value="GIT_SHD"/>
</dbReference>
<evidence type="ECO:0000313" key="5">
    <source>
        <dbReference type="EMBL" id="TEB37439.1"/>
    </source>
</evidence>
<organism evidence="5 6">
    <name type="scientific">Coprinellus micaceus</name>
    <name type="common">Glistening ink-cap mushroom</name>
    <name type="synonym">Coprinus micaceus</name>
    <dbReference type="NCBI Taxonomy" id="71717"/>
    <lineage>
        <taxon>Eukaryota</taxon>
        <taxon>Fungi</taxon>
        <taxon>Dikarya</taxon>
        <taxon>Basidiomycota</taxon>
        <taxon>Agaricomycotina</taxon>
        <taxon>Agaricomycetes</taxon>
        <taxon>Agaricomycetidae</taxon>
        <taxon>Agaricales</taxon>
        <taxon>Agaricineae</taxon>
        <taxon>Psathyrellaceae</taxon>
        <taxon>Coprinellus</taxon>
    </lineage>
</organism>
<dbReference type="GO" id="GO:0005078">
    <property type="term" value="F:MAP-kinase scaffold activity"/>
    <property type="evidence" value="ECO:0007669"/>
    <property type="project" value="TreeGrafter"/>
</dbReference>
<feature type="compositionally biased region" description="Basic and acidic residues" evidence="3">
    <location>
        <begin position="405"/>
        <end position="414"/>
    </location>
</feature>
<feature type="region of interest" description="Disordered" evidence="3">
    <location>
        <begin position="157"/>
        <end position="444"/>
    </location>
</feature>
<evidence type="ECO:0000256" key="2">
    <source>
        <dbReference type="SAM" id="Coils"/>
    </source>
</evidence>
<feature type="region of interest" description="Disordered" evidence="3">
    <location>
        <begin position="778"/>
        <end position="883"/>
    </location>
</feature>
<feature type="compositionally biased region" description="Low complexity" evidence="3">
    <location>
        <begin position="302"/>
        <end position="317"/>
    </location>
</feature>
<dbReference type="Pfam" id="PF23742">
    <property type="entry name" value="VBS_C3G9"/>
    <property type="match status" value="1"/>
</dbReference>
<comment type="caution">
    <text evidence="5">The sequence shown here is derived from an EMBL/GenBank/DDBJ whole genome shotgun (WGS) entry which is preliminary data.</text>
</comment>
<dbReference type="SMART" id="SM00555">
    <property type="entry name" value="GIT"/>
    <property type="match status" value="2"/>
</dbReference>
<evidence type="ECO:0000259" key="4">
    <source>
        <dbReference type="SMART" id="SM00555"/>
    </source>
</evidence>
<evidence type="ECO:0000256" key="1">
    <source>
        <dbReference type="ARBA" id="ARBA00022737"/>
    </source>
</evidence>
<proteinExistence type="predicted"/>
<feature type="domain" description="GIT Spa2 homology (SHD)" evidence="4">
    <location>
        <begin position="126"/>
        <end position="156"/>
    </location>
</feature>
<dbReference type="AlphaFoldDB" id="A0A4Y7TV59"/>
<keyword evidence="2" id="KW-0175">Coiled coil</keyword>
<sequence>MKRQPSRAPSPTPTSFSGISSYQNTSYRTSTRDKPGPVPAIDYRLISKAHFAELGQYLAAYLARSQPNSRTTARQKLTRLTIQQFHELSTDVYDELIRRKNEKEGAFVFIPFLPVREDFHPKRNQARQKLATLPTSRFEDLSSDVYFELARRYPEFKEDPSGRTSAGANYDDYPAPDFPNSQSRSALNSRTSGRMSADRGGDGGYPGVAGGGVGRQTSQSDRRRPSEDIQAPVGPRRSEDSYRRQPEDYSGARSGEESYMSGGGGSRRKPSQDTTRRSEDRDRSDFTRRPSATASISNHSESTTTGPPTQSTTAGSGMIIPNKSTIEEEYIEVPYGREQRESGATIDTPSAEGLREFNTGDDSASEYGALSPRSPPAGGLAGLSSRLRDVQDEDENDAAAAGNKSGDDFYDKYGRSSVASDRSLGNSAPGRMASRASVSDEQEKIRRDYEFKIATMQSKITELQRQVDDSANTASKYKEAESRAQQLEEDLDAARRATVEKDTSILTLQRELDEINEDRRRDKDREARRIKDDEEEIQILRDRIDKLEGEREVLQGGGEADKDLVEQLRTDMEGLLHELDNLNRRNDELMTAKDSDLAVIRDLDMQLKDYKRKYEQAKTELRSVKATSQIFLPTPKFEKSDDLLPMSPDGGILDIHITAFLSAIDSLLTAGRSNAPTRVLTPMKTVVNAVTNILDDVRAFERRPQRNQNEVDLEALRQLRDRAEVTLSNLVAATRTHATSSGLSPVSLLDAAASHVSASITELGKTVCLRKATKAEQDQFPYNAPPPSANSVNGYMSPRSLDGSSLSGHQRKSSQGSTTSSLRNRFVESPSSPPTRTFIDQRRRPPSQNSSSEQTNSPPPIFDRRPNIGGALSDDSSPPEGEDAWAELKPYLEAQTEAIVYAIQSVLSGVRSPNPPPSLNENLTQIITIVSSIVAVCSDNLPPTAVKQGQEILGELGDHANRLSEVQNAELTKESRQIMAKSSFAIANAMKGLMKLS</sequence>
<keyword evidence="6" id="KW-1185">Reference proteome</keyword>
<evidence type="ECO:0000256" key="3">
    <source>
        <dbReference type="SAM" id="MobiDB-lite"/>
    </source>
</evidence>
<feature type="domain" description="GIT Spa2 homology (SHD)" evidence="4">
    <location>
        <begin position="73"/>
        <end position="103"/>
    </location>
</feature>
<feature type="compositionally biased region" description="Polar residues" evidence="3">
    <location>
        <begin position="7"/>
        <end position="29"/>
    </location>
</feature>
<dbReference type="EMBL" id="QPFP01000004">
    <property type="protein sequence ID" value="TEB37439.1"/>
    <property type="molecule type" value="Genomic_DNA"/>
</dbReference>